<dbReference type="CDD" id="cd07344">
    <property type="entry name" value="M48_yhfN_like"/>
    <property type="match status" value="1"/>
</dbReference>
<evidence type="ECO:0000313" key="2">
    <source>
        <dbReference type="EMBL" id="OUI77706.1"/>
    </source>
</evidence>
<gene>
    <name evidence="2" type="ORF">HK18_03420</name>
</gene>
<dbReference type="RefSeq" id="WP_086632728.1">
    <property type="nucleotide sequence ID" value="NZ_JOPB01000023.1"/>
</dbReference>
<organism evidence="2 3">
    <name type="scientific">Commensalibacter intestini</name>
    <dbReference type="NCBI Taxonomy" id="479936"/>
    <lineage>
        <taxon>Bacteria</taxon>
        <taxon>Pseudomonadati</taxon>
        <taxon>Pseudomonadota</taxon>
        <taxon>Alphaproteobacteria</taxon>
        <taxon>Acetobacterales</taxon>
        <taxon>Acetobacteraceae</taxon>
    </lineage>
</organism>
<dbReference type="EMBL" id="JOPB01000023">
    <property type="protein sequence ID" value="OUI77706.1"/>
    <property type="molecule type" value="Genomic_DNA"/>
</dbReference>
<dbReference type="InterPro" id="IPR053136">
    <property type="entry name" value="UTP_pyrophosphatase-like"/>
</dbReference>
<dbReference type="PANTHER" id="PTHR30399:SF1">
    <property type="entry name" value="UTP PYROPHOSPHATASE"/>
    <property type="match status" value="1"/>
</dbReference>
<sequence>MHSFPKKFNFIYQNHQIPCELYPPHHLTKKRKISISLTHDMILKIRAPKQTAHKDIMTILEKHGSWISQQIDKRHAKQTHSKPLQYTQGEEHLFIGHSYPLEIEENIHKKQNIQIINQKLHITLHHNTPLKVFALLDSWYRFQALELFSKRIMQMHSVIPWIDWENCPPLLRIKKMTSRWGSYMHRDTGIVTLNQHLIKAPLHCINYVILHELCHAKEPNHSKRFYALIAPIMPHWKSHQSQLQQQYGALLHTPTPTENSSQS</sequence>
<proteinExistence type="predicted"/>
<reference evidence="3" key="1">
    <citation type="submission" date="2014-06" db="EMBL/GenBank/DDBJ databases">
        <authorList>
            <person name="Winans N.J."/>
            <person name="Newell P.D."/>
            <person name="Douglas A.E."/>
        </authorList>
    </citation>
    <scope>NUCLEOTIDE SEQUENCE [LARGE SCALE GENOMIC DNA]</scope>
    <source>
        <strain evidence="3">DmL_052</strain>
    </source>
</reference>
<feature type="domain" description="YgjP-like metallopeptidase" evidence="1">
    <location>
        <begin position="31"/>
        <end position="245"/>
    </location>
</feature>
<dbReference type="AlphaFoldDB" id="A0A251ZSS0"/>
<accession>A0A251ZSS0</accession>
<dbReference type="Proteomes" id="UP000194946">
    <property type="component" value="Unassembled WGS sequence"/>
</dbReference>
<dbReference type="PANTHER" id="PTHR30399">
    <property type="entry name" value="UNCHARACTERIZED PROTEIN YGJP"/>
    <property type="match status" value="1"/>
</dbReference>
<evidence type="ECO:0000313" key="3">
    <source>
        <dbReference type="Proteomes" id="UP000194946"/>
    </source>
</evidence>
<keyword evidence="3" id="KW-1185">Reference proteome</keyword>
<protein>
    <recommendedName>
        <fullName evidence="1">YgjP-like metallopeptidase domain-containing protein</fullName>
    </recommendedName>
</protein>
<dbReference type="Pfam" id="PF01863">
    <property type="entry name" value="YgjP-like"/>
    <property type="match status" value="1"/>
</dbReference>
<evidence type="ECO:0000259" key="1">
    <source>
        <dbReference type="Pfam" id="PF01863"/>
    </source>
</evidence>
<dbReference type="InterPro" id="IPR002725">
    <property type="entry name" value="YgjP-like_metallopeptidase"/>
</dbReference>
<comment type="caution">
    <text evidence="2">The sequence shown here is derived from an EMBL/GenBank/DDBJ whole genome shotgun (WGS) entry which is preliminary data.</text>
</comment>
<dbReference type="Gene3D" id="3.30.2010.10">
    <property type="entry name" value="Metalloproteases ('zincins'), catalytic domain"/>
    <property type="match status" value="1"/>
</dbReference>
<name>A0A251ZSS0_9PROT</name>